<evidence type="ECO:0000256" key="1">
    <source>
        <dbReference type="SAM" id="SignalP"/>
    </source>
</evidence>
<proteinExistence type="predicted"/>
<reference evidence="3" key="1">
    <citation type="submission" date="2025-08" db="UniProtKB">
        <authorList>
            <consortium name="RefSeq"/>
        </authorList>
    </citation>
    <scope>IDENTIFICATION</scope>
    <source>
        <tissue evidence="3">Whole organism</tissue>
    </source>
</reference>
<sequence length="268" mass="28219">MSNLPVLLLAVWAAPAALQVVMGPWAHVLASTTSITDSIVSGVAAGADSLKRTLQELNATAANGLPLAQDKVRLYVADLGSSWRWSVSYAQWLNPDVPATTCPEEATVKRLLEEVEADALACVRDRVPKGIPDIVQSVAQVTGNINDYVDRVHQQAEQCDEQTGFMGAMCKATQVAPLGGQLGLLGGEVGAVSAQLAVLVDGTARHCTVTGAHVREAQAMASSLSTAECIKVAGGNQGTPETARYYARRRNAHSSIVVYNSSMRGPLL</sequence>
<feature type="chain" id="PRO_5026853233" evidence="1">
    <location>
        <begin position="20"/>
        <end position="268"/>
    </location>
</feature>
<protein>
    <submittedName>
        <fullName evidence="3">Uncharacterized protein LOC113212909</fullName>
    </submittedName>
</protein>
<keyword evidence="1" id="KW-0732">Signal</keyword>
<keyword evidence="2" id="KW-1185">Reference proteome</keyword>
<evidence type="ECO:0000313" key="2">
    <source>
        <dbReference type="Proteomes" id="UP000504606"/>
    </source>
</evidence>
<dbReference type="RefSeq" id="XP_026287557.1">
    <property type="nucleotide sequence ID" value="XM_026431772.2"/>
</dbReference>
<dbReference type="AlphaFoldDB" id="A0A6J1T3N2"/>
<dbReference type="GeneID" id="113212909"/>
<dbReference type="Proteomes" id="UP000504606">
    <property type="component" value="Unplaced"/>
</dbReference>
<feature type="signal peptide" evidence="1">
    <location>
        <begin position="1"/>
        <end position="19"/>
    </location>
</feature>
<dbReference type="KEGG" id="foc:113212909"/>
<evidence type="ECO:0000313" key="3">
    <source>
        <dbReference type="RefSeq" id="XP_026287557.1"/>
    </source>
</evidence>
<name>A0A6J1T3N2_FRAOC</name>
<gene>
    <name evidence="3" type="primary">LOC113212909</name>
</gene>
<organism evidence="2 3">
    <name type="scientific">Frankliniella occidentalis</name>
    <name type="common">Western flower thrips</name>
    <name type="synonym">Euthrips occidentalis</name>
    <dbReference type="NCBI Taxonomy" id="133901"/>
    <lineage>
        <taxon>Eukaryota</taxon>
        <taxon>Metazoa</taxon>
        <taxon>Ecdysozoa</taxon>
        <taxon>Arthropoda</taxon>
        <taxon>Hexapoda</taxon>
        <taxon>Insecta</taxon>
        <taxon>Pterygota</taxon>
        <taxon>Neoptera</taxon>
        <taxon>Paraneoptera</taxon>
        <taxon>Thysanoptera</taxon>
        <taxon>Terebrantia</taxon>
        <taxon>Thripoidea</taxon>
        <taxon>Thripidae</taxon>
        <taxon>Frankliniella</taxon>
    </lineage>
</organism>
<accession>A0A6J1T3N2</accession>